<accession>A0A0E9VPD2</accession>
<dbReference type="AlphaFoldDB" id="A0A0E9VPD2"/>
<proteinExistence type="predicted"/>
<organism evidence="1">
    <name type="scientific">Anguilla anguilla</name>
    <name type="common">European freshwater eel</name>
    <name type="synonym">Muraena anguilla</name>
    <dbReference type="NCBI Taxonomy" id="7936"/>
    <lineage>
        <taxon>Eukaryota</taxon>
        <taxon>Metazoa</taxon>
        <taxon>Chordata</taxon>
        <taxon>Craniata</taxon>
        <taxon>Vertebrata</taxon>
        <taxon>Euteleostomi</taxon>
        <taxon>Actinopterygii</taxon>
        <taxon>Neopterygii</taxon>
        <taxon>Teleostei</taxon>
        <taxon>Anguilliformes</taxon>
        <taxon>Anguillidae</taxon>
        <taxon>Anguilla</taxon>
    </lineage>
</organism>
<reference evidence="1" key="1">
    <citation type="submission" date="2014-11" db="EMBL/GenBank/DDBJ databases">
        <authorList>
            <person name="Amaro Gonzalez C."/>
        </authorList>
    </citation>
    <scope>NUCLEOTIDE SEQUENCE</scope>
</reference>
<reference evidence="1" key="2">
    <citation type="journal article" date="2015" name="Fish Shellfish Immunol.">
        <title>Early steps in the European eel (Anguilla anguilla)-Vibrio vulnificus interaction in the gills: Role of the RtxA13 toxin.</title>
        <authorList>
            <person name="Callol A."/>
            <person name="Pajuelo D."/>
            <person name="Ebbesson L."/>
            <person name="Teles M."/>
            <person name="MacKenzie S."/>
            <person name="Amaro C."/>
        </authorList>
    </citation>
    <scope>NUCLEOTIDE SEQUENCE</scope>
</reference>
<name>A0A0E9VPD2_ANGAN</name>
<protein>
    <submittedName>
        <fullName evidence="1">Uncharacterized protein</fullName>
    </submittedName>
</protein>
<evidence type="ECO:0000313" key="1">
    <source>
        <dbReference type="EMBL" id="JAH79922.1"/>
    </source>
</evidence>
<dbReference type="EMBL" id="GBXM01028655">
    <property type="protein sequence ID" value="JAH79922.1"/>
    <property type="molecule type" value="Transcribed_RNA"/>
</dbReference>
<sequence>MFMPRFITMSCCLIYCNGV</sequence>